<keyword evidence="1" id="KW-1133">Transmembrane helix</keyword>
<name>A0A383EGF3_9ZZZZ</name>
<organism evidence="2">
    <name type="scientific">marine metagenome</name>
    <dbReference type="NCBI Taxonomy" id="408172"/>
    <lineage>
        <taxon>unclassified sequences</taxon>
        <taxon>metagenomes</taxon>
        <taxon>ecological metagenomes</taxon>
    </lineage>
</organism>
<accession>A0A383EGF3</accession>
<dbReference type="EMBL" id="UINC01225665">
    <property type="protein sequence ID" value="SVE55831.1"/>
    <property type="molecule type" value="Genomic_DNA"/>
</dbReference>
<feature type="non-terminal residue" evidence="2">
    <location>
        <position position="1"/>
    </location>
</feature>
<feature type="transmembrane region" description="Helical" evidence="1">
    <location>
        <begin position="17"/>
        <end position="37"/>
    </location>
</feature>
<evidence type="ECO:0000313" key="2">
    <source>
        <dbReference type="EMBL" id="SVE55831.1"/>
    </source>
</evidence>
<evidence type="ECO:0000256" key="1">
    <source>
        <dbReference type="SAM" id="Phobius"/>
    </source>
</evidence>
<sequence length="89" mass="10061">MIKDHEPMRHLIRFTPFLFKAILLSAFMFTGMALFSFRELAADSQNPLDNHLPAGEISASQAVKTYDSIRPSLVENYAKSLLPVTVNYD</sequence>
<keyword evidence="1" id="KW-0472">Membrane</keyword>
<gene>
    <name evidence="2" type="ORF">METZ01_LOCUS508685</name>
</gene>
<reference evidence="2" key="1">
    <citation type="submission" date="2018-05" db="EMBL/GenBank/DDBJ databases">
        <authorList>
            <person name="Lanie J.A."/>
            <person name="Ng W.-L."/>
            <person name="Kazmierczak K.M."/>
            <person name="Andrzejewski T.M."/>
            <person name="Davidsen T.M."/>
            <person name="Wayne K.J."/>
            <person name="Tettelin H."/>
            <person name="Glass J.I."/>
            <person name="Rusch D."/>
            <person name="Podicherti R."/>
            <person name="Tsui H.-C.T."/>
            <person name="Winkler M.E."/>
        </authorList>
    </citation>
    <scope>NUCLEOTIDE SEQUENCE</scope>
</reference>
<feature type="non-terminal residue" evidence="2">
    <location>
        <position position="89"/>
    </location>
</feature>
<proteinExistence type="predicted"/>
<keyword evidence="1" id="KW-0812">Transmembrane</keyword>
<protein>
    <submittedName>
        <fullName evidence="2">Uncharacterized protein</fullName>
    </submittedName>
</protein>
<dbReference type="AlphaFoldDB" id="A0A383EGF3"/>